<gene>
    <name evidence="1" type="ORF">HCN44_006783</name>
</gene>
<dbReference type="AlphaFoldDB" id="A0A834Y0H6"/>
<evidence type="ECO:0000313" key="1">
    <source>
        <dbReference type="EMBL" id="KAF7995676.1"/>
    </source>
</evidence>
<sequence length="214" mass="24944">MNRSVKNSLRLFVGATKNVTSKTTTWQRSMWHMAKCSNDRKTNLIALTKTQNFLNYQFKRRQHTLADSSKEATKIKIPEYDQPKHDDDETYENVVPLKSKQIFASVDKNGEIIFKTIEGHRIFAAGNKMQIPITEEVFKKLGNESSVKKVTPKDIKNELIMIFYKLTSFFILYYICDKLIPFNKHEYEENGPRPVLVYEENGLRPVLDIFSNVI</sequence>
<organism evidence="1 2">
    <name type="scientific">Aphidius gifuensis</name>
    <name type="common">Parasitoid wasp</name>
    <dbReference type="NCBI Taxonomy" id="684658"/>
    <lineage>
        <taxon>Eukaryota</taxon>
        <taxon>Metazoa</taxon>
        <taxon>Ecdysozoa</taxon>
        <taxon>Arthropoda</taxon>
        <taxon>Hexapoda</taxon>
        <taxon>Insecta</taxon>
        <taxon>Pterygota</taxon>
        <taxon>Neoptera</taxon>
        <taxon>Endopterygota</taxon>
        <taxon>Hymenoptera</taxon>
        <taxon>Apocrita</taxon>
        <taxon>Ichneumonoidea</taxon>
        <taxon>Braconidae</taxon>
        <taxon>Aphidiinae</taxon>
        <taxon>Aphidius</taxon>
    </lineage>
</organism>
<name>A0A834Y0H6_APHGI</name>
<protein>
    <submittedName>
        <fullName evidence="1">Uncharacterized protein</fullName>
    </submittedName>
</protein>
<evidence type="ECO:0000313" key="2">
    <source>
        <dbReference type="Proteomes" id="UP000639338"/>
    </source>
</evidence>
<dbReference type="EMBL" id="JACMRX010000002">
    <property type="protein sequence ID" value="KAF7995676.1"/>
    <property type="molecule type" value="Genomic_DNA"/>
</dbReference>
<comment type="caution">
    <text evidence="1">The sequence shown here is derived from an EMBL/GenBank/DDBJ whole genome shotgun (WGS) entry which is preliminary data.</text>
</comment>
<reference evidence="1 2" key="1">
    <citation type="submission" date="2020-08" db="EMBL/GenBank/DDBJ databases">
        <title>Aphidius gifuensis genome sequencing and assembly.</title>
        <authorList>
            <person name="Du Z."/>
        </authorList>
    </citation>
    <scope>NUCLEOTIDE SEQUENCE [LARGE SCALE GENOMIC DNA]</scope>
    <source>
        <strain evidence="1">YNYX2018</strain>
        <tissue evidence="1">Adults</tissue>
    </source>
</reference>
<dbReference type="Proteomes" id="UP000639338">
    <property type="component" value="Unassembled WGS sequence"/>
</dbReference>
<accession>A0A834Y0H6</accession>
<keyword evidence="2" id="KW-1185">Reference proteome</keyword>
<proteinExistence type="predicted"/>